<dbReference type="Proteomes" id="UP001431221">
    <property type="component" value="Unassembled WGS sequence"/>
</dbReference>
<protein>
    <submittedName>
        <fullName evidence="1">Trans-acting factor B</fullName>
    </submittedName>
</protein>
<keyword evidence="2" id="KW-1185">Reference proteome</keyword>
<accession>A0ABT0H097</accession>
<evidence type="ECO:0000313" key="1">
    <source>
        <dbReference type="EMBL" id="MCK7615011.1"/>
    </source>
</evidence>
<dbReference type="EMBL" id="JALNMJ010000020">
    <property type="protein sequence ID" value="MCK7615011.1"/>
    <property type="molecule type" value="Genomic_DNA"/>
</dbReference>
<reference evidence="1" key="1">
    <citation type="submission" date="2022-04" db="EMBL/GenBank/DDBJ databases">
        <title>Roseibium sp. CAU 1639 isolated from mud.</title>
        <authorList>
            <person name="Kim W."/>
        </authorList>
    </citation>
    <scope>NUCLEOTIDE SEQUENCE</scope>
    <source>
        <strain evidence="1">CAU 1639</strain>
    </source>
</reference>
<gene>
    <name evidence="1" type="ORF">M0H32_22835</name>
</gene>
<dbReference type="RefSeq" id="WP_228933632.1">
    <property type="nucleotide sequence ID" value="NZ_JALNMJ010000020.1"/>
</dbReference>
<comment type="caution">
    <text evidence="1">The sequence shown here is derived from an EMBL/GenBank/DDBJ whole genome shotgun (WGS) entry which is preliminary data.</text>
</comment>
<sequence>MKKIFSYLKRTSRNVFAYFGKLLKKGRSNGQFSISVAIGLPPFVSIRFGYSVKLQSDNDNTKSAKTG</sequence>
<proteinExistence type="predicted"/>
<evidence type="ECO:0000313" key="2">
    <source>
        <dbReference type="Proteomes" id="UP001431221"/>
    </source>
</evidence>
<name>A0ABT0H097_9HYPH</name>
<organism evidence="1 2">
    <name type="scientific">Roseibium sediminicola</name>
    <dbReference type="NCBI Taxonomy" id="2933272"/>
    <lineage>
        <taxon>Bacteria</taxon>
        <taxon>Pseudomonadati</taxon>
        <taxon>Pseudomonadota</taxon>
        <taxon>Alphaproteobacteria</taxon>
        <taxon>Hyphomicrobiales</taxon>
        <taxon>Stappiaceae</taxon>
        <taxon>Roseibium</taxon>
    </lineage>
</organism>